<dbReference type="GO" id="GO:0061723">
    <property type="term" value="P:glycophagy"/>
    <property type="evidence" value="ECO:0007669"/>
    <property type="project" value="TreeGrafter"/>
</dbReference>
<evidence type="ECO:0000313" key="12">
    <source>
        <dbReference type="EMBL" id="MQM00160.1"/>
    </source>
</evidence>
<dbReference type="InterPro" id="IPR026849">
    <property type="entry name" value="ATG2"/>
</dbReference>
<comment type="similarity">
    <text evidence="3">Belongs to the ATG2 family.</text>
</comment>
<evidence type="ECO:0000256" key="8">
    <source>
        <dbReference type="ARBA" id="ARBA00023055"/>
    </source>
</evidence>
<dbReference type="EMBL" id="NMUH01002467">
    <property type="protein sequence ID" value="MQM00160.1"/>
    <property type="molecule type" value="Genomic_DNA"/>
</dbReference>
<comment type="subcellular location">
    <subcellularLocation>
        <location evidence="1">Endoplasmic reticulum membrane</location>
        <topology evidence="1">Peripheral membrane protein</topology>
    </subcellularLocation>
    <subcellularLocation>
        <location evidence="2">Preautophagosomal structure membrane</location>
        <topology evidence="2">Peripheral membrane protein</topology>
    </subcellularLocation>
</comment>
<dbReference type="GO" id="GO:0032266">
    <property type="term" value="F:phosphatidylinositol-3-phosphate binding"/>
    <property type="evidence" value="ECO:0007669"/>
    <property type="project" value="TreeGrafter"/>
</dbReference>
<reference evidence="12" key="1">
    <citation type="submission" date="2017-07" db="EMBL/GenBank/DDBJ databases">
        <title>Taro Niue Genome Assembly and Annotation.</title>
        <authorList>
            <person name="Atibalentja N."/>
            <person name="Keating K."/>
            <person name="Fields C.J."/>
        </authorList>
    </citation>
    <scope>NUCLEOTIDE SEQUENCE</scope>
    <source>
        <strain evidence="12">Niue_2</strain>
        <tissue evidence="12">Leaf</tissue>
    </source>
</reference>
<dbReference type="GO" id="GO:0043495">
    <property type="term" value="F:protein-membrane adaptor activity"/>
    <property type="evidence" value="ECO:0007669"/>
    <property type="project" value="TreeGrafter"/>
</dbReference>
<evidence type="ECO:0000256" key="6">
    <source>
        <dbReference type="ARBA" id="ARBA00022824"/>
    </source>
</evidence>
<dbReference type="PANTHER" id="PTHR13190">
    <property type="entry name" value="AUTOPHAGY-RELATED 2, ISOFORM A"/>
    <property type="match status" value="1"/>
</dbReference>
<dbReference type="Proteomes" id="UP000652761">
    <property type="component" value="Unassembled WGS sequence"/>
</dbReference>
<dbReference type="GO" id="GO:0061908">
    <property type="term" value="C:phagophore"/>
    <property type="evidence" value="ECO:0007669"/>
    <property type="project" value="TreeGrafter"/>
</dbReference>
<evidence type="ECO:0000256" key="5">
    <source>
        <dbReference type="ARBA" id="ARBA00022448"/>
    </source>
</evidence>
<name>A0A843WAT6_COLES</name>
<proteinExistence type="inferred from homology"/>
<dbReference type="PANTHER" id="PTHR13190:SF1">
    <property type="entry name" value="AUTOPHAGY-RELATED 2, ISOFORM A"/>
    <property type="match status" value="1"/>
</dbReference>
<feature type="non-terminal residue" evidence="12">
    <location>
        <position position="1"/>
    </location>
</feature>
<evidence type="ECO:0000313" key="13">
    <source>
        <dbReference type="Proteomes" id="UP000652761"/>
    </source>
</evidence>
<organism evidence="12 13">
    <name type="scientific">Colocasia esculenta</name>
    <name type="common">Wild taro</name>
    <name type="synonym">Arum esculentum</name>
    <dbReference type="NCBI Taxonomy" id="4460"/>
    <lineage>
        <taxon>Eukaryota</taxon>
        <taxon>Viridiplantae</taxon>
        <taxon>Streptophyta</taxon>
        <taxon>Embryophyta</taxon>
        <taxon>Tracheophyta</taxon>
        <taxon>Spermatophyta</taxon>
        <taxon>Magnoliopsida</taxon>
        <taxon>Liliopsida</taxon>
        <taxon>Araceae</taxon>
        <taxon>Aroideae</taxon>
        <taxon>Colocasieae</taxon>
        <taxon>Colocasia</taxon>
    </lineage>
</organism>
<dbReference type="Pfam" id="PF13329">
    <property type="entry name" value="ATG2_CAD"/>
    <property type="match status" value="2"/>
</dbReference>
<protein>
    <recommendedName>
        <fullName evidence="4">Autophagy-related protein 2</fullName>
    </recommendedName>
</protein>
<dbReference type="GO" id="GO:0034045">
    <property type="term" value="C:phagophore assembly site membrane"/>
    <property type="evidence" value="ECO:0007669"/>
    <property type="project" value="UniProtKB-SubCell"/>
</dbReference>
<comment type="catalytic activity">
    <reaction evidence="10">
        <text>a 1,2-diacyl-sn-glycero-3-phospho-L-serine(in) = a 1,2-diacyl-sn-glycero-3-phospho-L-serine(out)</text>
        <dbReference type="Rhea" id="RHEA:38663"/>
        <dbReference type="ChEBI" id="CHEBI:57262"/>
    </reaction>
</comment>
<evidence type="ECO:0000256" key="11">
    <source>
        <dbReference type="ARBA" id="ARBA00024615"/>
    </source>
</evidence>
<dbReference type="GO" id="GO:0061709">
    <property type="term" value="P:reticulophagy"/>
    <property type="evidence" value="ECO:0007669"/>
    <property type="project" value="TreeGrafter"/>
</dbReference>
<keyword evidence="8" id="KW-0445">Lipid transport</keyword>
<evidence type="ECO:0000256" key="9">
    <source>
        <dbReference type="ARBA" id="ARBA00023136"/>
    </source>
</evidence>
<dbReference type="GO" id="GO:0005789">
    <property type="term" value="C:endoplasmic reticulum membrane"/>
    <property type="evidence" value="ECO:0007669"/>
    <property type="project" value="UniProtKB-SubCell"/>
</dbReference>
<evidence type="ECO:0000256" key="3">
    <source>
        <dbReference type="ARBA" id="ARBA00009714"/>
    </source>
</evidence>
<keyword evidence="6" id="KW-0256">Endoplasmic reticulum</keyword>
<keyword evidence="7" id="KW-0072">Autophagy</keyword>
<sequence>METNLKAKFSAVSIILSFDDQIDCSQHLMGKCRQMEELYKTVYATFPDSLSQTVHCIESKFQELVLTLQMCPKSTEVEVTISHIMVDDFLNAGSESEKIFSMVSHLQAGVQSMLPPWPFPNSETVAKSVQSSSSTQSCNDNFRESYNSMPKEELVKVQLLESFGTCCCRYSVSSTNPSNKTTTVSSFSVYLPQLILWVDFSLVNMLMALFDQVGSSMRDVKIKESTFDVSEENHDHDASSQDVCSGTCIKNIPPKGSFRGDIFLPRTRIILCFPCESAGDRQKLYCWSNFIDLEISSLSSNADKACAAVQLPKQAYLKGHSHTPSTSVHFHSGSLDIYLITSSRKDALDNESFMNYLPSFVSKKILSISGGTKNNDPVITMLWQKGPVTGPWMAKRAWSLASLKNIGNQRNVTGKGNEFVSVKKAEDLEEMSSQVRQEMILSSAFLTHICLPQVWVDIGNHEYKFLCHLLNEVQDGLSFLHRAVEGPEKKHPFETNYNVSQAAVLVECNQLDLRITLDEVVEISRSLQKELAGSWNSLKLTIQKFELLSVSSVGGLSDNFFWLSHGEGDLWGSIVNMDGSTTSASAQDLLLITCRNSTMKRGDGEGGNILCCGSAGTSITHLSNQQIFQSFTSINVQCATIIAPGGRLDWIAAICLYFSSPPQEMSADKDSMENEIFSEDSAARRQLFLLDLVDVALSYEPYHKKSGISLVGPSESPGGPKPSHESSEQNVACLLAAASLNLFNKAVGDAADGDYNIRIQDIGLLICEQSGSKCGIGDYSVDYLQETGFVRVAKEALVDAILRTNCQNGLLWEVELSDVHVNMDTCCDTTSGLVHLVAQLQQLFAPDVEDALVHLQSRWDSIKRRHDENDATSAVKMHENSVGLASPEGSSRTDEATTYTGLMDEILDNAFCCQEKQTSQTDLLNTQSDGLLHHGMPKVRYNLDISSPAAGDLSLPNVTFSGSILQSGMENIQAPREPSSCLPELIERYYMSDLVSQSESFGSLPGTLCKDEKNAAANRDAECAKIGWYKDSPLVILEDHIPDGVDDNRGKQSYQQNELSFVTAVETCIVKGRILLKNIDVRWRMYSGCDWSKSQKTSLCGHSSEVGRDVNVCLELMLSGLNLQYDFYPDGELFVSKLSLSVQDFYLHDSSRNAPWRMVLGYYHSKHHSRESSAKAFKLDLESVKPDPSIPLEEYRLHFAFLPMRLHLHQGQLNFLLGFFGNDSPVGHSPHPTNDLGDTQVPLMKNRSVGRQDIKFDICPTVVRVDYIPQHVDMAALRGGNYVQLINLVPWKGIDIQLKPVHAVGVYGWGSVCETVIGEWLEDISHNQVHKILKGLTPVRSLFSVSSGAAKLVSLPVKAYKEDHRLLKGIQRGAIAFLRSISLEAVGLGVHLAGGAHDLLIQTEHILTRIPPSVPLPQDSMKTSVRRNQPKNARHGIKQAYESLSDGFGKTASALVGTPLKTYQRGAGAGSAFASVIRAAPVAAVTPASAVARALHCTLLGVRNSLDPEHKKESMEKYLGSSRAYHRNVDWALQRQEFHEALFARMYRMWSTRRPPPTRNPPSFCCTAPTDESDASAATETHVAGTVPWIKSLGRHAAEEQIDLFYMIS</sequence>
<evidence type="ECO:0000256" key="10">
    <source>
        <dbReference type="ARBA" id="ARBA00024479"/>
    </source>
</evidence>
<comment type="catalytic activity">
    <reaction evidence="11">
        <text>a 1,2-diacyl-sn-glycero-3-phosphoethanolamine(in) = a 1,2-diacyl-sn-glycero-3-phosphoethanolamine(out)</text>
        <dbReference type="Rhea" id="RHEA:38895"/>
        <dbReference type="ChEBI" id="CHEBI:64612"/>
    </reaction>
</comment>
<evidence type="ECO:0000256" key="7">
    <source>
        <dbReference type="ARBA" id="ARBA00023006"/>
    </source>
</evidence>
<keyword evidence="9" id="KW-0472">Membrane</keyword>
<evidence type="ECO:0000256" key="1">
    <source>
        <dbReference type="ARBA" id="ARBA00004406"/>
    </source>
</evidence>
<gene>
    <name evidence="12" type="ORF">Taro_032893</name>
</gene>
<dbReference type="GO" id="GO:0034727">
    <property type="term" value="P:piecemeal microautophagy of the nucleus"/>
    <property type="evidence" value="ECO:0007669"/>
    <property type="project" value="TreeGrafter"/>
</dbReference>
<keyword evidence="13" id="KW-1185">Reference proteome</keyword>
<dbReference type="GO" id="GO:0000045">
    <property type="term" value="P:autophagosome assembly"/>
    <property type="evidence" value="ECO:0007669"/>
    <property type="project" value="TreeGrafter"/>
</dbReference>
<evidence type="ECO:0000256" key="2">
    <source>
        <dbReference type="ARBA" id="ARBA00004623"/>
    </source>
</evidence>
<dbReference type="GO" id="GO:0006869">
    <property type="term" value="P:lipid transport"/>
    <property type="evidence" value="ECO:0007669"/>
    <property type="project" value="UniProtKB-KW"/>
</dbReference>
<evidence type="ECO:0000256" key="4">
    <source>
        <dbReference type="ARBA" id="ARBA00018070"/>
    </source>
</evidence>
<dbReference type="OrthoDB" id="18982at2759"/>
<comment type="caution">
    <text evidence="12">The sequence shown here is derived from an EMBL/GenBank/DDBJ whole genome shotgun (WGS) entry which is preliminary data.</text>
</comment>
<keyword evidence="5" id="KW-0813">Transport</keyword>
<dbReference type="GO" id="GO:0000422">
    <property type="term" value="P:autophagy of mitochondrion"/>
    <property type="evidence" value="ECO:0007669"/>
    <property type="project" value="TreeGrafter"/>
</dbReference>
<accession>A0A843WAT6</accession>